<keyword evidence="5 7" id="KW-1133">Transmembrane helix</keyword>
<keyword evidence="4 7" id="KW-0812">Transmembrane</keyword>
<feature type="transmembrane region" description="Helical" evidence="7">
    <location>
        <begin position="174"/>
        <end position="197"/>
    </location>
</feature>
<organism evidence="8 9">
    <name type="scientific">Actinoplanes oblitus</name>
    <dbReference type="NCBI Taxonomy" id="3040509"/>
    <lineage>
        <taxon>Bacteria</taxon>
        <taxon>Bacillati</taxon>
        <taxon>Actinomycetota</taxon>
        <taxon>Actinomycetes</taxon>
        <taxon>Micromonosporales</taxon>
        <taxon>Micromonosporaceae</taxon>
        <taxon>Actinoplanes</taxon>
    </lineage>
</organism>
<reference evidence="8 9" key="1">
    <citation type="submission" date="2023-06" db="EMBL/GenBank/DDBJ databases">
        <authorList>
            <person name="Yushchuk O."/>
            <person name="Binda E."/>
            <person name="Ruckert-Reed C."/>
            <person name="Fedorenko V."/>
            <person name="Kalinowski J."/>
            <person name="Marinelli F."/>
        </authorList>
    </citation>
    <scope>NUCLEOTIDE SEQUENCE [LARGE SCALE GENOMIC DNA]</scope>
    <source>
        <strain evidence="8 9">NRRL 3884</strain>
    </source>
</reference>
<feature type="transmembrane region" description="Helical" evidence="7">
    <location>
        <begin position="290"/>
        <end position="309"/>
    </location>
</feature>
<proteinExistence type="inferred from homology"/>
<evidence type="ECO:0000256" key="2">
    <source>
        <dbReference type="ARBA" id="ARBA00007430"/>
    </source>
</evidence>
<feature type="transmembrane region" description="Helical" evidence="7">
    <location>
        <begin position="147"/>
        <end position="168"/>
    </location>
</feature>
<evidence type="ECO:0000256" key="4">
    <source>
        <dbReference type="ARBA" id="ARBA00022692"/>
    </source>
</evidence>
<dbReference type="PANTHER" id="PTHR30250:SF10">
    <property type="entry name" value="LIPOPOLYSACCHARIDE BIOSYNTHESIS PROTEIN WZXC"/>
    <property type="match status" value="1"/>
</dbReference>
<feature type="transmembrane region" description="Helical" evidence="7">
    <location>
        <begin position="440"/>
        <end position="461"/>
    </location>
</feature>
<feature type="transmembrane region" description="Helical" evidence="7">
    <location>
        <begin position="81"/>
        <end position="101"/>
    </location>
</feature>
<feature type="transmembrane region" description="Helical" evidence="7">
    <location>
        <begin position="385"/>
        <end position="406"/>
    </location>
</feature>
<evidence type="ECO:0000313" key="9">
    <source>
        <dbReference type="Proteomes" id="UP001240150"/>
    </source>
</evidence>
<dbReference type="PANTHER" id="PTHR30250">
    <property type="entry name" value="PST FAMILY PREDICTED COLANIC ACID TRANSPORTER"/>
    <property type="match status" value="1"/>
</dbReference>
<name>A0ABY8WPI9_9ACTN</name>
<evidence type="ECO:0000256" key="6">
    <source>
        <dbReference type="ARBA" id="ARBA00023136"/>
    </source>
</evidence>
<feature type="transmembrane region" description="Helical" evidence="7">
    <location>
        <begin position="113"/>
        <end position="135"/>
    </location>
</feature>
<feature type="transmembrane region" description="Helical" evidence="7">
    <location>
        <begin position="321"/>
        <end position="341"/>
    </location>
</feature>
<keyword evidence="9" id="KW-1185">Reference proteome</keyword>
<dbReference type="EMBL" id="CP126980">
    <property type="protein sequence ID" value="WIM99563.1"/>
    <property type="molecule type" value="Genomic_DNA"/>
</dbReference>
<feature type="transmembrane region" description="Helical" evidence="7">
    <location>
        <begin position="209"/>
        <end position="227"/>
    </location>
</feature>
<comment type="subcellular location">
    <subcellularLocation>
        <location evidence="1">Cell membrane</location>
        <topology evidence="1">Multi-pass membrane protein</topology>
    </subcellularLocation>
</comment>
<feature type="transmembrane region" description="Helical" evidence="7">
    <location>
        <begin position="20"/>
        <end position="38"/>
    </location>
</feature>
<evidence type="ECO:0000313" key="8">
    <source>
        <dbReference type="EMBL" id="WIM99563.1"/>
    </source>
</evidence>
<keyword evidence="6 7" id="KW-0472">Membrane</keyword>
<accession>A0ABY8WPI9</accession>
<evidence type="ECO:0000256" key="1">
    <source>
        <dbReference type="ARBA" id="ARBA00004651"/>
    </source>
</evidence>
<sequence>MTDLNRRVATAARWSLINTIVRRIGTFASGVVLARLFFGPYEWGLYAVGLLVLAMLLSLNEMGVSLALVRWEGDIRRFAPTVLTLSTLSSTAFYVVLYFSAPTVARLLGSPDATTMLRVLCLSVIIDGIACVPLGQLNREFQQFRRTVVDILNFAVNTGATIAFAAAGVGAMSFAWGSLAGNLVALVGFGLCAPGMLRFGWNRDQARQLIRYGLPLASASLLTLGIVNVDSVVVGSVLGPAALGIYAMAFNMSSWPVRMVSETARRVSFAGFSRLADSAPAEFASGFVRAFTLVIAAAVPICVVLGVLAEPIITFVYGDQWAAAALPLQFLVGLGLLRTAVELAYDCLATRVRKTLMLMQAWWLFSLIPVLLLFAHRWGVPGVGAGQLVVAALLVAPVFLVALVRLGIPAGQILLACVRPLLGGVAMGAVAWAAHHWLGGGFVGLTVAGLAALAAYVPFVLPIVKRLRSGMAGTDEVPAGEPALAAAAADPS</sequence>
<dbReference type="Proteomes" id="UP001240150">
    <property type="component" value="Chromosome"/>
</dbReference>
<feature type="transmembrane region" description="Helical" evidence="7">
    <location>
        <begin position="413"/>
        <end position="434"/>
    </location>
</feature>
<evidence type="ECO:0000256" key="3">
    <source>
        <dbReference type="ARBA" id="ARBA00022475"/>
    </source>
</evidence>
<dbReference type="Pfam" id="PF13440">
    <property type="entry name" value="Polysacc_synt_3"/>
    <property type="match status" value="1"/>
</dbReference>
<protein>
    <submittedName>
        <fullName evidence="8">Oligosaccharide flippase family protein</fullName>
    </submittedName>
</protein>
<evidence type="ECO:0000256" key="7">
    <source>
        <dbReference type="SAM" id="Phobius"/>
    </source>
</evidence>
<feature type="transmembrane region" description="Helical" evidence="7">
    <location>
        <begin position="361"/>
        <end position="379"/>
    </location>
</feature>
<feature type="transmembrane region" description="Helical" evidence="7">
    <location>
        <begin position="44"/>
        <end position="69"/>
    </location>
</feature>
<keyword evidence="3" id="KW-1003">Cell membrane</keyword>
<gene>
    <name evidence="8" type="ORF">ACTOB_003221</name>
</gene>
<feature type="transmembrane region" description="Helical" evidence="7">
    <location>
        <begin position="233"/>
        <end position="250"/>
    </location>
</feature>
<dbReference type="InterPro" id="IPR050833">
    <property type="entry name" value="Poly_Biosynth_Transport"/>
</dbReference>
<comment type="similarity">
    <text evidence="2">Belongs to the polysaccharide synthase family.</text>
</comment>
<dbReference type="RefSeq" id="WP_284921001.1">
    <property type="nucleotide sequence ID" value="NZ_CP126980.1"/>
</dbReference>
<evidence type="ECO:0000256" key="5">
    <source>
        <dbReference type="ARBA" id="ARBA00022989"/>
    </source>
</evidence>